<protein>
    <submittedName>
        <fullName evidence="2">G protein pathway suppressor</fullName>
    </submittedName>
</protein>
<feature type="compositionally biased region" description="Polar residues" evidence="1">
    <location>
        <begin position="375"/>
        <end position="399"/>
    </location>
</feature>
<dbReference type="GO" id="GO:0006357">
    <property type="term" value="P:regulation of transcription by RNA polymerase II"/>
    <property type="evidence" value="ECO:0007669"/>
    <property type="project" value="TreeGrafter"/>
</dbReference>
<dbReference type="PANTHER" id="PTHR22654">
    <property type="entry name" value="G PROTEIN PATHWAY SUPPRESSOR 2"/>
    <property type="match status" value="1"/>
</dbReference>
<feature type="region of interest" description="Disordered" evidence="1">
    <location>
        <begin position="250"/>
        <end position="446"/>
    </location>
</feature>
<dbReference type="EMBL" id="GDIP01227883">
    <property type="protein sequence ID" value="JAI95518.1"/>
    <property type="molecule type" value="Transcribed_RNA"/>
</dbReference>
<dbReference type="OrthoDB" id="10038194at2759"/>
<dbReference type="EMBL" id="GDIP01222246">
    <property type="protein sequence ID" value="JAJ01156.1"/>
    <property type="molecule type" value="Transcribed_RNA"/>
</dbReference>
<dbReference type="Proteomes" id="UP000076858">
    <property type="component" value="Unassembled WGS sequence"/>
</dbReference>
<feature type="compositionally biased region" description="Polar residues" evidence="1">
    <location>
        <begin position="64"/>
        <end position="73"/>
    </location>
</feature>
<dbReference type="EMBL" id="GDIP01238793">
    <property type="protein sequence ID" value="JAI84608.1"/>
    <property type="molecule type" value="Transcribed_RNA"/>
</dbReference>
<keyword evidence="4" id="KW-1185">Reference proteome</keyword>
<reference evidence="2" key="1">
    <citation type="submission" date="2015-10" db="EMBL/GenBank/DDBJ databases">
        <title>Daphnia magna gene sets from two clonal populations assembled and annotated with EvidentialGene.</title>
        <authorList>
            <person name="Gilbert D."/>
            <person name="Podicheti R."/>
            <person name="Orsini L."/>
            <person name="Colbourne J."/>
            <person name="Pfrender M."/>
        </authorList>
    </citation>
    <scope>NUCLEOTIDE SEQUENCE</scope>
</reference>
<reference evidence="2" key="2">
    <citation type="submission" date="2015-10" db="EMBL/GenBank/DDBJ databases">
        <authorList>
            <person name="Gilbert D.G."/>
        </authorList>
    </citation>
    <scope>NUCLEOTIDE SEQUENCE</scope>
</reference>
<name>A0A0N8DCL0_9CRUS</name>
<reference evidence="3 4" key="3">
    <citation type="submission" date="2016-03" db="EMBL/GenBank/DDBJ databases">
        <title>EvidentialGene: Evidence-directed Construction of Genes on Genomes.</title>
        <authorList>
            <person name="Gilbert D.G."/>
            <person name="Choi J.-H."/>
            <person name="Mockaitis K."/>
            <person name="Colbourne J."/>
            <person name="Pfrender M."/>
        </authorList>
    </citation>
    <scope>NUCLEOTIDE SEQUENCE [LARGE SCALE GENOMIC DNA]</scope>
    <source>
        <strain evidence="3 4">Xinb3</strain>
        <tissue evidence="3">Complete organism</tissue>
    </source>
</reference>
<dbReference type="GO" id="GO:0003712">
    <property type="term" value="F:transcription coregulator activity"/>
    <property type="evidence" value="ECO:0007669"/>
    <property type="project" value="TreeGrafter"/>
</dbReference>
<feature type="region of interest" description="Disordered" evidence="1">
    <location>
        <begin position="24"/>
        <end position="73"/>
    </location>
</feature>
<evidence type="ECO:0000313" key="2">
    <source>
        <dbReference type="EMBL" id="JAI84608.1"/>
    </source>
</evidence>
<dbReference type="PANTHER" id="PTHR22654:SF2">
    <property type="entry name" value="G PROTEIN PATHWAY SUPPRESSOR 2"/>
    <property type="match status" value="1"/>
</dbReference>
<feature type="compositionally biased region" description="Low complexity" evidence="1">
    <location>
        <begin position="416"/>
        <end position="429"/>
    </location>
</feature>
<feature type="compositionally biased region" description="Low complexity" evidence="1">
    <location>
        <begin position="250"/>
        <end position="263"/>
    </location>
</feature>
<proteinExistence type="predicted"/>
<evidence type="ECO:0000256" key="1">
    <source>
        <dbReference type="SAM" id="MobiDB-lite"/>
    </source>
</evidence>
<accession>A0A0N8DCL0</accession>
<dbReference type="Pfam" id="PF15991">
    <property type="entry name" value="G_path_suppress"/>
    <property type="match status" value="1"/>
</dbReference>
<dbReference type="GO" id="GO:0005667">
    <property type="term" value="C:transcription regulator complex"/>
    <property type="evidence" value="ECO:0007669"/>
    <property type="project" value="TreeGrafter"/>
</dbReference>
<evidence type="ECO:0000313" key="3">
    <source>
        <dbReference type="EMBL" id="KZS19930.1"/>
    </source>
</evidence>
<gene>
    <name evidence="3" type="ORF">APZ42_013512</name>
</gene>
<organism evidence="3 4">
    <name type="scientific">Daphnia magna</name>
    <dbReference type="NCBI Taxonomy" id="35525"/>
    <lineage>
        <taxon>Eukaryota</taxon>
        <taxon>Metazoa</taxon>
        <taxon>Ecdysozoa</taxon>
        <taxon>Arthropoda</taxon>
        <taxon>Crustacea</taxon>
        <taxon>Branchiopoda</taxon>
        <taxon>Diplostraca</taxon>
        <taxon>Cladocera</taxon>
        <taxon>Anomopoda</taxon>
        <taxon>Daphniidae</taxon>
        <taxon>Daphnia</taxon>
    </lineage>
</organism>
<evidence type="ECO:0000313" key="4">
    <source>
        <dbReference type="Proteomes" id="UP000076858"/>
    </source>
</evidence>
<dbReference type="STRING" id="35525.A0A0N8DCL0"/>
<dbReference type="EMBL" id="GDIP01220995">
    <property type="protein sequence ID" value="JAJ02407.1"/>
    <property type="molecule type" value="Transcribed_RNA"/>
</dbReference>
<feature type="region of interest" description="Disordered" evidence="1">
    <location>
        <begin position="173"/>
        <end position="212"/>
    </location>
</feature>
<feature type="compositionally biased region" description="Low complexity" evidence="1">
    <location>
        <begin position="340"/>
        <end position="361"/>
    </location>
</feature>
<dbReference type="AlphaFoldDB" id="A0A0N8DCL0"/>
<sequence>MPAIVLEKPKLSRPMWNSLKSHIIRERQRKKQEQEADAEVERQRREREDQQKEQEMTLEETKEQVAQSESKLSQLKEDKHQLFLQLKKVLNEDDTRRKIKESSFNDMMLFHPYQPGTPLVHPSTHGSLYMHPNLATPRPVFNGGKEESILNLHGVPPSSLYGQSVNMVPSLGHQIQTSQKRSRSPSPPPQLYHSYKPPSLSPYNPKGTGSPYGGSPAVPGSIFYTHSVSVSAAHSAASGGYQLPPGSMYSYPTHSSSSRPTYSVQTPVSSKDDASSAPKHHSAVYVGQGNVLPQNPQRSVPPRNSGPSLNQGYHHQPVEHMLGKNPSTYGSTEQEKYFISPSHGSASNVSSNAGGAQSASGLRPHAGLLAPIPVQGTSHPSGIPIQQQNHTSKSGSIITGNPLRPPPSSGSYHSVAPAPNAQNNRQANTQGGGQSCHPTRYYGNPS</sequence>
<dbReference type="EMBL" id="LRGB01000289">
    <property type="protein sequence ID" value="KZS19930.1"/>
    <property type="molecule type" value="Genomic_DNA"/>
</dbReference>
<feature type="compositionally biased region" description="Basic and acidic residues" evidence="1">
    <location>
        <begin position="24"/>
        <end position="63"/>
    </location>
</feature>
<dbReference type="InterPro" id="IPR026094">
    <property type="entry name" value="GPS2"/>
</dbReference>